<organism evidence="2 3">
    <name type="scientific">Cryptococcus wingfieldii CBS 7118</name>
    <dbReference type="NCBI Taxonomy" id="1295528"/>
    <lineage>
        <taxon>Eukaryota</taxon>
        <taxon>Fungi</taxon>
        <taxon>Dikarya</taxon>
        <taxon>Basidiomycota</taxon>
        <taxon>Agaricomycotina</taxon>
        <taxon>Tremellomycetes</taxon>
        <taxon>Tremellales</taxon>
        <taxon>Cryptococcaceae</taxon>
        <taxon>Cryptococcus</taxon>
    </lineage>
</organism>
<feature type="compositionally biased region" description="Polar residues" evidence="1">
    <location>
        <begin position="1"/>
        <end position="10"/>
    </location>
</feature>
<keyword evidence="3" id="KW-1185">Reference proteome</keyword>
<protein>
    <submittedName>
        <fullName evidence="2">Uncharacterized protein</fullName>
    </submittedName>
</protein>
<dbReference type="Proteomes" id="UP000094819">
    <property type="component" value="Unassembled WGS sequence"/>
</dbReference>
<evidence type="ECO:0000313" key="2">
    <source>
        <dbReference type="EMBL" id="ODO05365.1"/>
    </source>
</evidence>
<reference evidence="2 3" key="1">
    <citation type="submission" date="2016-06" db="EMBL/GenBank/DDBJ databases">
        <title>Evolution of pathogenesis and genome organization in the Tremellales.</title>
        <authorList>
            <person name="Cuomo C."/>
            <person name="Litvintseva A."/>
            <person name="Heitman J."/>
            <person name="Chen Y."/>
            <person name="Sun S."/>
            <person name="Springer D."/>
            <person name="Dromer F."/>
            <person name="Young S."/>
            <person name="Zeng Q."/>
            <person name="Chapman S."/>
            <person name="Gujja S."/>
            <person name="Saif S."/>
            <person name="Birren B."/>
        </authorList>
    </citation>
    <scope>NUCLEOTIDE SEQUENCE [LARGE SCALE GENOMIC DNA]</scope>
    <source>
        <strain evidence="2 3">CBS 7118</strain>
    </source>
</reference>
<proteinExistence type="predicted"/>
<sequence length="211" mass="23293">MSFASSSRTILPSRALSALGGTRGVLHRARPPRMPSIPSPHNPKQPLPTSGTSHAIPSPQTPSVLTTASPLLDSQGLVFHHTPPPSAPSYKAGGVPDFLKWTVGKQGVRLSGEEGASSSEVGERVWYGEKVQWGEDVVQKMRELRAQGLSRKEIGDALQIPSAQHRLIPRYAPLAKDQAQLKKEELAEQKAKWGFRKRTLRGIREKRREFW</sequence>
<dbReference type="OrthoDB" id="6021263at2759"/>
<comment type="caution">
    <text evidence="2">The sequence shown here is derived from an EMBL/GenBank/DDBJ whole genome shotgun (WGS) entry which is preliminary data.</text>
</comment>
<feature type="region of interest" description="Disordered" evidence="1">
    <location>
        <begin position="1"/>
        <end position="67"/>
    </location>
</feature>
<dbReference type="InterPro" id="IPR024388">
    <property type="entry name" value="Ribosomal_mL58"/>
</dbReference>
<accession>A0A1E3JWY0</accession>
<dbReference type="GeneID" id="30191271"/>
<dbReference type="EMBL" id="AWGH01000004">
    <property type="protein sequence ID" value="ODO05365.1"/>
    <property type="molecule type" value="Genomic_DNA"/>
</dbReference>
<name>A0A1E3JWY0_9TREE</name>
<dbReference type="PANTHER" id="PTHR28266:SF1">
    <property type="entry name" value="LARGE RIBOSOMAL SUBUNIT PROTEIN ML58"/>
    <property type="match status" value="1"/>
</dbReference>
<evidence type="ECO:0000256" key="1">
    <source>
        <dbReference type="SAM" id="MobiDB-lite"/>
    </source>
</evidence>
<feature type="compositionally biased region" description="Pro residues" evidence="1">
    <location>
        <begin position="32"/>
        <end position="46"/>
    </location>
</feature>
<gene>
    <name evidence="2" type="ORF">L198_02058</name>
</gene>
<dbReference type="PANTHER" id="PTHR28266">
    <property type="entry name" value="54S RIBOSOMAL PROTEIN L20, MITOCHONDRIAL"/>
    <property type="match status" value="1"/>
</dbReference>
<dbReference type="AlphaFoldDB" id="A0A1E3JWY0"/>
<evidence type="ECO:0000313" key="3">
    <source>
        <dbReference type="Proteomes" id="UP000094819"/>
    </source>
</evidence>
<dbReference type="RefSeq" id="XP_019034020.1">
    <property type="nucleotide sequence ID" value="XM_019174213.1"/>
</dbReference>